<sequence length="185" mass="21030">MLLREARSTWPLPPRPNWPRRVLPLRRGRRLLLPESVPLLSERLRRCKAADAAAKIKKRSAPRTNPGATRATTAKKKGSAGTKKVNHQESHRHHRCQEGHRCQGAEGWINVPSPRWSKDRTVPTKIFADSQPYDITKCSLKKEAAMEKIEENNTLNLLATLAFIVVARFDARVAATRVCRRYAEL</sequence>
<evidence type="ECO:0000313" key="3">
    <source>
        <dbReference type="Proteomes" id="UP001562425"/>
    </source>
</evidence>
<gene>
    <name evidence="2" type="ORF">pipiens_015473</name>
</gene>
<dbReference type="AlphaFoldDB" id="A0ABD1CQF2"/>
<protein>
    <submittedName>
        <fullName evidence="2">Uncharacterized protein</fullName>
    </submittedName>
</protein>
<reference evidence="2 3" key="1">
    <citation type="submission" date="2024-05" db="EMBL/GenBank/DDBJ databases">
        <title>Culex pipiens pipiens assembly and annotation.</title>
        <authorList>
            <person name="Alout H."/>
            <person name="Durand T."/>
        </authorList>
    </citation>
    <scope>NUCLEOTIDE SEQUENCE [LARGE SCALE GENOMIC DNA]</scope>
    <source>
        <strain evidence="2">HA-2024</strain>
        <tissue evidence="2">Whole body</tissue>
    </source>
</reference>
<comment type="caution">
    <text evidence="2">The sequence shown here is derived from an EMBL/GenBank/DDBJ whole genome shotgun (WGS) entry which is preliminary data.</text>
</comment>
<feature type="region of interest" description="Disordered" evidence="1">
    <location>
        <begin position="54"/>
        <end position="99"/>
    </location>
</feature>
<accession>A0ABD1CQF2</accession>
<evidence type="ECO:0000256" key="1">
    <source>
        <dbReference type="SAM" id="MobiDB-lite"/>
    </source>
</evidence>
<organism evidence="2 3">
    <name type="scientific">Culex pipiens pipiens</name>
    <name type="common">Northern house mosquito</name>
    <dbReference type="NCBI Taxonomy" id="38569"/>
    <lineage>
        <taxon>Eukaryota</taxon>
        <taxon>Metazoa</taxon>
        <taxon>Ecdysozoa</taxon>
        <taxon>Arthropoda</taxon>
        <taxon>Hexapoda</taxon>
        <taxon>Insecta</taxon>
        <taxon>Pterygota</taxon>
        <taxon>Neoptera</taxon>
        <taxon>Endopterygota</taxon>
        <taxon>Diptera</taxon>
        <taxon>Nematocera</taxon>
        <taxon>Culicoidea</taxon>
        <taxon>Culicidae</taxon>
        <taxon>Culicinae</taxon>
        <taxon>Culicini</taxon>
        <taxon>Culex</taxon>
        <taxon>Culex</taxon>
    </lineage>
</organism>
<proteinExistence type="predicted"/>
<keyword evidence="3" id="KW-1185">Reference proteome</keyword>
<dbReference type="EMBL" id="JBEHCU010010208">
    <property type="protein sequence ID" value="KAL1378618.1"/>
    <property type="molecule type" value="Genomic_DNA"/>
</dbReference>
<name>A0ABD1CQF2_CULPP</name>
<evidence type="ECO:0000313" key="2">
    <source>
        <dbReference type="EMBL" id="KAL1378618.1"/>
    </source>
</evidence>
<dbReference type="Proteomes" id="UP001562425">
    <property type="component" value="Unassembled WGS sequence"/>
</dbReference>